<feature type="domain" description="DUF4426" evidence="2">
    <location>
        <begin position="34"/>
        <end position="155"/>
    </location>
</feature>
<evidence type="ECO:0000313" key="4">
    <source>
        <dbReference type="Proteomes" id="UP001475781"/>
    </source>
</evidence>
<dbReference type="Pfam" id="PF14467">
    <property type="entry name" value="DUF4426"/>
    <property type="match status" value="1"/>
</dbReference>
<sequence length="155" mass="17203">MIEKTVSTCRSLLRNLLVVTLIGLFSAQVHAGSKNFGDYTVLWSVFPSTFLAPEIAKANNLQRSKGIGIVNIAIMEENEDGSMSPVSGQVEGKVANDVQQVRFLAFRRIQEGDSVYFIAEYQYPSGELMTFNITARPTGHQQDLAVRFAHTLFND</sequence>
<evidence type="ECO:0000259" key="2">
    <source>
        <dbReference type="Pfam" id="PF14467"/>
    </source>
</evidence>
<keyword evidence="4" id="KW-1185">Reference proteome</keyword>
<keyword evidence="1" id="KW-0732">Signal</keyword>
<feature type="signal peptide" evidence="1">
    <location>
        <begin position="1"/>
        <end position="31"/>
    </location>
</feature>
<name>A0ABZ2VZY9_9GAMM</name>
<protein>
    <submittedName>
        <fullName evidence="3">DUF4426 domain-containing protein</fullName>
    </submittedName>
</protein>
<dbReference type="EMBL" id="CP101118">
    <property type="protein sequence ID" value="WZF87764.1"/>
    <property type="molecule type" value="Genomic_DNA"/>
</dbReference>
<proteinExistence type="predicted"/>
<dbReference type="InterPro" id="IPR025218">
    <property type="entry name" value="DUF4426"/>
</dbReference>
<accession>A0ABZ2VZY9</accession>
<dbReference type="Gene3D" id="2.60.40.3340">
    <property type="entry name" value="Domain of unknown function DUF4426"/>
    <property type="match status" value="1"/>
</dbReference>
<reference evidence="3 4" key="1">
    <citation type="submission" date="2022-07" db="EMBL/GenBank/DDBJ databases">
        <title>A copper resistant bacterium isolated from sediment samples of deep sea hydrothermal areas.</title>
        <authorList>
            <person name="Zeng X."/>
        </authorList>
    </citation>
    <scope>NUCLEOTIDE SEQUENCE [LARGE SCALE GENOMIC DNA]</scope>
    <source>
        <strain evidence="4">CuT 6</strain>
    </source>
</reference>
<organism evidence="3 4">
    <name type="scientific">Marinobacter metalliresistant</name>
    <dbReference type="NCBI Taxonomy" id="2961995"/>
    <lineage>
        <taxon>Bacteria</taxon>
        <taxon>Pseudomonadati</taxon>
        <taxon>Pseudomonadota</taxon>
        <taxon>Gammaproteobacteria</taxon>
        <taxon>Pseudomonadales</taxon>
        <taxon>Marinobacteraceae</taxon>
        <taxon>Marinobacter</taxon>
    </lineage>
</organism>
<dbReference type="Proteomes" id="UP001475781">
    <property type="component" value="Chromosome"/>
</dbReference>
<evidence type="ECO:0000256" key="1">
    <source>
        <dbReference type="SAM" id="SignalP"/>
    </source>
</evidence>
<dbReference type="RefSeq" id="WP_117619392.1">
    <property type="nucleotide sequence ID" value="NZ_CP101118.1"/>
</dbReference>
<evidence type="ECO:0000313" key="3">
    <source>
        <dbReference type="EMBL" id="WZF87764.1"/>
    </source>
</evidence>
<gene>
    <name evidence="3" type="ORF">NLK58_15680</name>
</gene>
<feature type="chain" id="PRO_5046763954" evidence="1">
    <location>
        <begin position="32"/>
        <end position="155"/>
    </location>
</feature>